<dbReference type="AlphaFoldDB" id="A0A2P8IC04"/>
<evidence type="ECO:0000313" key="1">
    <source>
        <dbReference type="EMBL" id="PSL55999.1"/>
    </source>
</evidence>
<comment type="caution">
    <text evidence="1">The sequence shown here is derived from an EMBL/GenBank/DDBJ whole genome shotgun (WGS) entry which is preliminary data.</text>
</comment>
<evidence type="ECO:0000313" key="2">
    <source>
        <dbReference type="Proteomes" id="UP000241118"/>
    </source>
</evidence>
<sequence length="340" mass="35150">MRKRCRGTRILPYAAVMARALGVVPLLALLVGCGTVVAGNAVPVPNPTFPEPPAPTAERLLRDLESVDPCGQVEPADVAAFGEASVGPVESFDYCLIKLTAGGVVLDVTAGGLDRVAHEAVLDGPVVPYRQGLRIAEITGGSVQCQRGLVFADLVVLNVSVNNNSSDDVDAARLCEVADVVVRAVADRVLAGEVEHRQFAAKSLGPVHACRGLSDATVARLPGLAGAKAWPYPAGHQCRWSADGTTTPPRVRVLHSVGTPTEPNGGNSKAEDIAGRPTVVSGLDTSSYVLCGAETTHIPFDGGLRELALVTVALPTGATVEDACAAVRIVAAEVWAGLPR</sequence>
<gene>
    <name evidence="1" type="ORF">B0I31_104290</name>
</gene>
<name>A0A2P8IC04_SACCR</name>
<dbReference type="Proteomes" id="UP000241118">
    <property type="component" value="Unassembled WGS sequence"/>
</dbReference>
<dbReference type="PROSITE" id="PS51257">
    <property type="entry name" value="PROKAR_LIPOPROTEIN"/>
    <property type="match status" value="1"/>
</dbReference>
<proteinExistence type="predicted"/>
<dbReference type="EMBL" id="PYAX01000004">
    <property type="protein sequence ID" value="PSL55999.1"/>
    <property type="molecule type" value="Genomic_DNA"/>
</dbReference>
<protein>
    <submittedName>
        <fullName evidence="1">Uncharacterized protein DUF3558</fullName>
    </submittedName>
</protein>
<organism evidence="1 2">
    <name type="scientific">Saccharothrix carnea</name>
    <dbReference type="NCBI Taxonomy" id="1280637"/>
    <lineage>
        <taxon>Bacteria</taxon>
        <taxon>Bacillati</taxon>
        <taxon>Actinomycetota</taxon>
        <taxon>Actinomycetes</taxon>
        <taxon>Pseudonocardiales</taxon>
        <taxon>Pseudonocardiaceae</taxon>
        <taxon>Saccharothrix</taxon>
    </lineage>
</organism>
<keyword evidence="2" id="KW-1185">Reference proteome</keyword>
<reference evidence="1 2" key="1">
    <citation type="submission" date="2018-03" db="EMBL/GenBank/DDBJ databases">
        <title>Genomic Encyclopedia of Type Strains, Phase III (KMG-III): the genomes of soil and plant-associated and newly described type strains.</title>
        <authorList>
            <person name="Whitman W."/>
        </authorList>
    </citation>
    <scope>NUCLEOTIDE SEQUENCE [LARGE SCALE GENOMIC DNA]</scope>
    <source>
        <strain evidence="1 2">CGMCC 4.7097</strain>
    </source>
</reference>
<accession>A0A2P8IC04</accession>